<dbReference type="EMBL" id="LN871599">
    <property type="protein sequence ID" value="SIO73612.1"/>
    <property type="molecule type" value="Genomic_DNA"/>
</dbReference>
<organism evidence="9 10">
    <name type="scientific">Babesia microti (strain RI)</name>
    <dbReference type="NCBI Taxonomy" id="1133968"/>
    <lineage>
        <taxon>Eukaryota</taxon>
        <taxon>Sar</taxon>
        <taxon>Alveolata</taxon>
        <taxon>Apicomplexa</taxon>
        <taxon>Aconoidasida</taxon>
        <taxon>Piroplasmida</taxon>
        <taxon>Babesiidae</taxon>
        <taxon>Babesia</taxon>
    </lineage>
</organism>
<evidence type="ECO:0000259" key="8">
    <source>
        <dbReference type="PROSITE" id="PS51352"/>
    </source>
</evidence>
<dbReference type="PROSITE" id="PS00636">
    <property type="entry name" value="DNAJ_1"/>
    <property type="match status" value="1"/>
</dbReference>
<dbReference type="OrthoDB" id="445556at2759"/>
<dbReference type="GO" id="GO:0005789">
    <property type="term" value="C:endoplasmic reticulum membrane"/>
    <property type="evidence" value="ECO:0007669"/>
    <property type="project" value="UniProtKB-SubCell"/>
</dbReference>
<accession>A0A1N6LXM7</accession>
<dbReference type="PRINTS" id="PR00625">
    <property type="entry name" value="JDOMAIN"/>
</dbReference>
<dbReference type="Proteomes" id="UP000002899">
    <property type="component" value="Chromosome IV"/>
</dbReference>
<evidence type="ECO:0000256" key="4">
    <source>
        <dbReference type="ARBA" id="ARBA00035002"/>
    </source>
</evidence>
<feature type="domain" description="J" evidence="7">
    <location>
        <begin position="19"/>
        <end position="81"/>
    </location>
</feature>
<dbReference type="GO" id="GO:0006914">
    <property type="term" value="P:autophagy"/>
    <property type="evidence" value="ECO:0007669"/>
    <property type="project" value="UniProtKB-KW"/>
</dbReference>
<dbReference type="CDD" id="cd02961">
    <property type="entry name" value="PDI_a_family"/>
    <property type="match status" value="1"/>
</dbReference>
<dbReference type="GeneID" id="24425849"/>
<dbReference type="InterPro" id="IPR036249">
    <property type="entry name" value="Thioredoxin-like_sf"/>
</dbReference>
<dbReference type="SUPFAM" id="SSF52833">
    <property type="entry name" value="Thioredoxin-like"/>
    <property type="match status" value="1"/>
</dbReference>
<reference evidence="9 10" key="3">
    <citation type="journal article" date="2016" name="Sci. Rep.">
        <title>Genome-wide diversity and gene expression profiling of Babesia microti isolates identify polymorphic genes that mediate host-pathogen interactions.</title>
        <authorList>
            <person name="Silva J.C."/>
            <person name="Cornillot E."/>
            <person name="McCracken C."/>
            <person name="Usmani-Brown S."/>
            <person name="Dwivedi A."/>
            <person name="Ifeonu O.O."/>
            <person name="Crabtree J."/>
            <person name="Gotia H.T."/>
            <person name="Virji A.Z."/>
            <person name="Reynes C."/>
            <person name="Colinge J."/>
            <person name="Kumar V."/>
            <person name="Lawres L."/>
            <person name="Pazzi J.E."/>
            <person name="Pablo J.V."/>
            <person name="Hung C."/>
            <person name="Brancato J."/>
            <person name="Kumari P."/>
            <person name="Orvis J."/>
            <person name="Tretina K."/>
            <person name="Chibucos M."/>
            <person name="Ott S."/>
            <person name="Sadzewicz L."/>
            <person name="Sengamalay N."/>
            <person name="Shetty A.C."/>
            <person name="Su Q."/>
            <person name="Tallon L."/>
            <person name="Fraser C.M."/>
            <person name="Frutos R."/>
            <person name="Molina D.M."/>
            <person name="Krause P.J."/>
            <person name="Ben Mamoun C."/>
        </authorList>
    </citation>
    <scope>NUCLEOTIDE SEQUENCE [LARGE SCALE GENOMIC DNA]</scope>
    <source>
        <strain evidence="9 10">RI</strain>
    </source>
</reference>
<dbReference type="InterPro" id="IPR001623">
    <property type="entry name" value="DnaJ_domain"/>
</dbReference>
<dbReference type="InterPro" id="IPR013766">
    <property type="entry name" value="Thioredoxin_domain"/>
</dbReference>
<evidence type="ECO:0000256" key="5">
    <source>
        <dbReference type="ARBA" id="ARBA00035043"/>
    </source>
</evidence>
<gene>
    <name evidence="9" type="ORF">BmR1_04g06020</name>
</gene>
<dbReference type="AlphaFoldDB" id="A0A1N6LXM7"/>
<feature type="signal peptide" evidence="6">
    <location>
        <begin position="1"/>
        <end position="18"/>
    </location>
</feature>
<keyword evidence="3" id="KW-0072">Autophagy</keyword>
<evidence type="ECO:0000256" key="6">
    <source>
        <dbReference type="SAM" id="SignalP"/>
    </source>
</evidence>
<name>A0A1N6LXM7_BABMR</name>
<comment type="subcellular location">
    <subcellularLocation>
        <location evidence="1">Endoplasmic reticulum membrane</location>
        <topology evidence="1">Single-pass type IV membrane protein</topology>
    </subcellularLocation>
</comment>
<dbReference type="CDD" id="cd06257">
    <property type="entry name" value="DnaJ"/>
    <property type="match status" value="1"/>
</dbReference>
<reference evidence="9 10" key="1">
    <citation type="journal article" date="2012" name="Nucleic Acids Res.">
        <title>Sequencing of the smallest Apicomplexan genome from the human pathogen Babesia microti.</title>
        <authorList>
            <person name="Cornillot E."/>
            <person name="Hadj-Kaddour K."/>
            <person name="Dassouli A."/>
            <person name="Noel B."/>
            <person name="Ranwez V."/>
            <person name="Vacherie B."/>
            <person name="Augagneur Y."/>
            <person name="Bres V."/>
            <person name="Duclos A."/>
            <person name="Randazzo S."/>
            <person name="Carcy B."/>
            <person name="Debierre-Grockiego F."/>
            <person name="Delbecq S."/>
            <person name="Moubri-Menage K."/>
            <person name="Shams-Eldin H."/>
            <person name="Usmani-Brown S."/>
            <person name="Bringaud F."/>
            <person name="Wincker P."/>
            <person name="Vivares C.P."/>
            <person name="Schwarz R.T."/>
            <person name="Schetters T.P."/>
            <person name="Krause P.J."/>
            <person name="Gorenflot A."/>
            <person name="Berry V."/>
            <person name="Barbe V."/>
            <person name="Ben Mamoun C."/>
        </authorList>
    </citation>
    <scope>NUCLEOTIDE SEQUENCE [LARGE SCALE GENOMIC DNA]</scope>
    <source>
        <strain evidence="9 10">RI</strain>
    </source>
</reference>
<evidence type="ECO:0000313" key="10">
    <source>
        <dbReference type="Proteomes" id="UP000002899"/>
    </source>
</evidence>
<dbReference type="PROSITE" id="PS51352">
    <property type="entry name" value="THIOREDOXIN_2"/>
    <property type="match status" value="1"/>
</dbReference>
<dbReference type="RefSeq" id="XP_021337696.1">
    <property type="nucleotide sequence ID" value="XM_021482462.1"/>
</dbReference>
<protein>
    <recommendedName>
        <fullName evidence="2">DnaJ homolog subfamily C member 16</fullName>
    </recommendedName>
    <alternativeName>
        <fullName evidence="5">Endoplasmic reticulum DNA J domain-containing protein 8</fullName>
    </alternativeName>
</protein>
<feature type="chain" id="PRO_5012478438" description="DnaJ homolog subfamily C member 16" evidence="6">
    <location>
        <begin position="19"/>
        <end position="479"/>
    </location>
</feature>
<dbReference type="PROSITE" id="PS50076">
    <property type="entry name" value="DNAJ_2"/>
    <property type="match status" value="1"/>
</dbReference>
<dbReference type="InterPro" id="IPR036869">
    <property type="entry name" value="J_dom_sf"/>
</dbReference>
<dbReference type="Gene3D" id="3.40.30.10">
    <property type="entry name" value="Glutaredoxin"/>
    <property type="match status" value="1"/>
</dbReference>
<dbReference type="InterPro" id="IPR052842">
    <property type="entry name" value="ER_Co-chaperone"/>
</dbReference>
<evidence type="ECO:0000313" key="9">
    <source>
        <dbReference type="EMBL" id="SIO73612.1"/>
    </source>
</evidence>
<dbReference type="Pfam" id="PF00226">
    <property type="entry name" value="DnaJ"/>
    <property type="match status" value="1"/>
</dbReference>
<proteinExistence type="predicted"/>
<dbReference type="PANTHER" id="PTHR45184">
    <property type="entry name" value="DNAJ PROTEIN ERDJ3A"/>
    <property type="match status" value="1"/>
</dbReference>
<dbReference type="InterPro" id="IPR018253">
    <property type="entry name" value="DnaJ_domain_CS"/>
</dbReference>
<evidence type="ECO:0000256" key="3">
    <source>
        <dbReference type="ARBA" id="ARBA00023006"/>
    </source>
</evidence>
<dbReference type="SUPFAM" id="SSF46565">
    <property type="entry name" value="Chaperone J-domain"/>
    <property type="match status" value="1"/>
</dbReference>
<dbReference type="KEGG" id="bmic:BmR1_04g06020"/>
<keyword evidence="10" id="KW-1185">Reference proteome</keyword>
<evidence type="ECO:0000256" key="2">
    <source>
        <dbReference type="ARBA" id="ARBA00020921"/>
    </source>
</evidence>
<reference evidence="9 10" key="2">
    <citation type="journal article" date="2013" name="PLoS ONE">
        <title>Whole genome mapping and re-organization of the nuclear and mitochondrial genomes of Babesia microti isolates.</title>
        <authorList>
            <person name="Cornillot E."/>
            <person name="Dassouli A."/>
            <person name="Garg A."/>
            <person name="Pachikara N."/>
            <person name="Randazzo S."/>
            <person name="Depoix D."/>
            <person name="Carcy B."/>
            <person name="Delbecq S."/>
            <person name="Frutos R."/>
            <person name="Silva J.C."/>
            <person name="Sutton R."/>
            <person name="Krause P.J."/>
            <person name="Mamoun C.B."/>
        </authorList>
    </citation>
    <scope>NUCLEOTIDE SEQUENCE [LARGE SCALE GENOMIC DNA]</scope>
    <source>
        <strain evidence="9 10">RI</strain>
    </source>
</reference>
<evidence type="ECO:0000256" key="1">
    <source>
        <dbReference type="ARBA" id="ARBA00004163"/>
    </source>
</evidence>
<comment type="function">
    <text evidence="4">Plays an important role in regulating the size of autophagosomes during the formation process.</text>
</comment>
<evidence type="ECO:0000259" key="7">
    <source>
        <dbReference type="PROSITE" id="PS50076"/>
    </source>
</evidence>
<dbReference type="SMART" id="SM00271">
    <property type="entry name" value="DnaJ"/>
    <property type="match status" value="1"/>
</dbReference>
<dbReference type="Pfam" id="PF00085">
    <property type="entry name" value="Thioredoxin"/>
    <property type="match status" value="1"/>
</dbReference>
<dbReference type="PANTHER" id="PTHR45184:SF2">
    <property type="entry name" value="CHROMOSOME UNDETERMINED SCAFFOLD_102, WHOLE GENOME SHOTGUN SEQUENCE"/>
    <property type="match status" value="1"/>
</dbReference>
<feature type="domain" description="Thioredoxin" evidence="8">
    <location>
        <begin position="109"/>
        <end position="239"/>
    </location>
</feature>
<dbReference type="VEuPathDB" id="PiroplasmaDB:BmR1_04g06020"/>
<sequence length="479" mass="54639">MLLYKLVLVVQLAKIAFCDYYKILGVPRNATDKQITSAYRKLAKVMHPDIAPEKEKEFVKITEAYDVLRDPEKRSRYDRFGEEGVSQNFHEPNSNFGGGDHGFFQDIFSQFGGFHFSFNGKDHRQGSGGDHYPYDFHGNIDDYNEHISSTKCITLILLHHPQCGHCLKFKPVFNKLTKKYKTLEFLSVNCQRNNAICQHENIAGYPTLVAYKWPSFDKFTYHGDLSEKSIDNWLHNSVIGIKVKTITTVKQLEDFVANSKILPIVAIVNNPNSLVLPSIAMVLNEKANLAIVLGNNTMIVKRLLPPYTPSLLAVLSVDEIEGEWYNLKNFKFDEILLELRKDVSKFKQSKGGTKGSYKQLTNKLIESGECGPKDGQYCFIALVKDSNAELNNVLKELANKYRNEPVKLRFYPVSGKAPFGLDIRRGIKFVAYRPKRAKFKVLDKILNINSIDEFINGVLEGSVKLDLNAQFFEFRQLEL</sequence>
<dbReference type="Gene3D" id="1.10.287.110">
    <property type="entry name" value="DnaJ domain"/>
    <property type="match status" value="1"/>
</dbReference>
<keyword evidence="6" id="KW-0732">Signal</keyword>